<evidence type="ECO:0000256" key="8">
    <source>
        <dbReference type="SAM" id="Phobius"/>
    </source>
</evidence>
<dbReference type="InterPro" id="IPR013525">
    <property type="entry name" value="ABC2_TM"/>
</dbReference>
<dbReference type="InterPro" id="IPR051449">
    <property type="entry name" value="ABC-2_transporter_component"/>
</dbReference>
<keyword evidence="11" id="KW-1185">Reference proteome</keyword>
<name>A0ABY3PGH6_9CYAN</name>
<keyword evidence="3" id="KW-0813">Transport</keyword>
<organism evidence="10 11">
    <name type="scientific">Gloeobacter morelensis MG652769</name>
    <dbReference type="NCBI Taxonomy" id="2781736"/>
    <lineage>
        <taxon>Bacteria</taxon>
        <taxon>Bacillati</taxon>
        <taxon>Cyanobacteriota</taxon>
        <taxon>Cyanophyceae</taxon>
        <taxon>Gloeobacterales</taxon>
        <taxon>Gloeobacteraceae</taxon>
        <taxon>Gloeobacter</taxon>
        <taxon>Gloeobacter morelensis</taxon>
    </lineage>
</organism>
<sequence length="403" mass="42763">MKTLRQIWALTWKDLRLLAGDRTAIVTLFILPALFLLVMSQALAGLYNRGQLPRVLTINADRGPVAAKILDRLSGAVRLEAAPDRAAAEARLRSREAAAAVVFGDNFSRLAEGGGQPSVGFIVDPAAPRELLAPIQGAIRGAAERTLAEVVLPIRLRERVDDLAAQSPDPLVFLPLAGAFDNLQVGEVALKEEYPSGSAPPAQRPGSLQQNVPAWTIFGIFFIVNALALSILRERQSGTLTRLAAAPLSIAVLLAGKLLPFYLINLVQAALMFALGIFGLGLQVGAQWPALILVTLAVAAVATSLGLLIATLFETPEQLGGIASALVVVLAALGGILVPGFVMPELMRRLATLTPQYWALEGYQNVLLRDEGIGGVLPQVGVLLLFALGLFLLAAWRLGRTPV</sequence>
<evidence type="ECO:0000256" key="2">
    <source>
        <dbReference type="ARBA" id="ARBA00007783"/>
    </source>
</evidence>
<evidence type="ECO:0000256" key="4">
    <source>
        <dbReference type="ARBA" id="ARBA00022475"/>
    </source>
</evidence>
<dbReference type="PROSITE" id="PS51012">
    <property type="entry name" value="ABC_TM2"/>
    <property type="match status" value="1"/>
</dbReference>
<keyword evidence="7 8" id="KW-0472">Membrane</keyword>
<feature type="transmembrane region" description="Helical" evidence="8">
    <location>
        <begin position="262"/>
        <end position="284"/>
    </location>
</feature>
<keyword evidence="6 8" id="KW-1133">Transmembrane helix</keyword>
<protein>
    <submittedName>
        <fullName evidence="10">ABC transporter permease</fullName>
    </submittedName>
</protein>
<evidence type="ECO:0000256" key="6">
    <source>
        <dbReference type="ARBA" id="ARBA00022989"/>
    </source>
</evidence>
<evidence type="ECO:0000256" key="7">
    <source>
        <dbReference type="ARBA" id="ARBA00023136"/>
    </source>
</evidence>
<feature type="domain" description="ABC transmembrane type-2" evidence="9">
    <location>
        <begin position="161"/>
        <end position="401"/>
    </location>
</feature>
<comment type="subcellular location">
    <subcellularLocation>
        <location evidence="1">Cell membrane</location>
        <topology evidence="1">Multi-pass membrane protein</topology>
    </subcellularLocation>
</comment>
<dbReference type="PANTHER" id="PTHR30294">
    <property type="entry name" value="MEMBRANE COMPONENT OF ABC TRANSPORTER YHHJ-RELATED"/>
    <property type="match status" value="1"/>
</dbReference>
<evidence type="ECO:0000313" key="10">
    <source>
        <dbReference type="EMBL" id="UFP92744.1"/>
    </source>
</evidence>
<feature type="transmembrane region" description="Helical" evidence="8">
    <location>
        <begin position="376"/>
        <end position="396"/>
    </location>
</feature>
<gene>
    <name evidence="10" type="ORF">ISF26_12965</name>
</gene>
<feature type="transmembrane region" description="Helical" evidence="8">
    <location>
        <begin position="212"/>
        <end position="232"/>
    </location>
</feature>
<dbReference type="Proteomes" id="UP001054846">
    <property type="component" value="Chromosome"/>
</dbReference>
<evidence type="ECO:0000256" key="3">
    <source>
        <dbReference type="ARBA" id="ARBA00022448"/>
    </source>
</evidence>
<keyword evidence="4" id="KW-1003">Cell membrane</keyword>
<comment type="similarity">
    <text evidence="2">Belongs to the ABC-2 integral membrane protein family.</text>
</comment>
<dbReference type="Pfam" id="PF12698">
    <property type="entry name" value="ABC2_membrane_3"/>
    <property type="match status" value="1"/>
</dbReference>
<accession>A0ABY3PGH6</accession>
<dbReference type="RefSeq" id="WP_230839735.1">
    <property type="nucleotide sequence ID" value="NZ_CP063845.1"/>
</dbReference>
<dbReference type="InterPro" id="IPR047817">
    <property type="entry name" value="ABC2_TM_bact-type"/>
</dbReference>
<feature type="transmembrane region" description="Helical" evidence="8">
    <location>
        <begin position="319"/>
        <end position="342"/>
    </location>
</feature>
<evidence type="ECO:0000313" key="11">
    <source>
        <dbReference type="Proteomes" id="UP001054846"/>
    </source>
</evidence>
<dbReference type="PANTHER" id="PTHR30294:SF38">
    <property type="entry name" value="TRANSPORT PERMEASE PROTEIN"/>
    <property type="match status" value="1"/>
</dbReference>
<evidence type="ECO:0000256" key="5">
    <source>
        <dbReference type="ARBA" id="ARBA00022692"/>
    </source>
</evidence>
<keyword evidence="5 8" id="KW-0812">Transmembrane</keyword>
<dbReference type="EMBL" id="CP063845">
    <property type="protein sequence ID" value="UFP92744.1"/>
    <property type="molecule type" value="Genomic_DNA"/>
</dbReference>
<evidence type="ECO:0000259" key="9">
    <source>
        <dbReference type="PROSITE" id="PS51012"/>
    </source>
</evidence>
<reference evidence="10 11" key="1">
    <citation type="journal article" date="2021" name="Genome Biol. Evol.">
        <title>Complete Genome Sequencing of a Novel Gloeobacter Species from a Waterfall Cave in Mexico.</title>
        <authorList>
            <person name="Saw J.H."/>
            <person name="Cardona T."/>
            <person name="Montejano G."/>
        </authorList>
    </citation>
    <scope>NUCLEOTIDE SEQUENCE [LARGE SCALE GENOMIC DNA]</scope>
    <source>
        <strain evidence="10">MG652769</strain>
    </source>
</reference>
<evidence type="ECO:0000256" key="1">
    <source>
        <dbReference type="ARBA" id="ARBA00004651"/>
    </source>
</evidence>
<feature type="transmembrane region" description="Helical" evidence="8">
    <location>
        <begin position="291"/>
        <end position="313"/>
    </location>
</feature>
<proteinExistence type="inferred from homology"/>